<protein>
    <submittedName>
        <fullName evidence="1">Uncharacterized protein</fullName>
    </submittedName>
</protein>
<evidence type="ECO:0000313" key="1">
    <source>
        <dbReference type="EMBL" id="CAK5010572.1"/>
    </source>
</evidence>
<comment type="caution">
    <text evidence="1">The sequence shown here is derived from an EMBL/GenBank/DDBJ whole genome shotgun (WGS) entry which is preliminary data.</text>
</comment>
<name>A0ACB0XNV8_MELEN</name>
<evidence type="ECO:0000313" key="2">
    <source>
        <dbReference type="Proteomes" id="UP001497535"/>
    </source>
</evidence>
<organism evidence="1 2">
    <name type="scientific">Meloidogyne enterolobii</name>
    <name type="common">Root-knot nematode worm</name>
    <name type="synonym">Meloidogyne mayaguensis</name>
    <dbReference type="NCBI Taxonomy" id="390850"/>
    <lineage>
        <taxon>Eukaryota</taxon>
        <taxon>Metazoa</taxon>
        <taxon>Ecdysozoa</taxon>
        <taxon>Nematoda</taxon>
        <taxon>Chromadorea</taxon>
        <taxon>Rhabditida</taxon>
        <taxon>Tylenchina</taxon>
        <taxon>Tylenchomorpha</taxon>
        <taxon>Tylenchoidea</taxon>
        <taxon>Meloidogynidae</taxon>
        <taxon>Meloidogyninae</taxon>
        <taxon>Meloidogyne</taxon>
    </lineage>
</organism>
<sequence>MPSIIFFFIQFFLIIFVIFTSRVNSSQYEEIENGLKFLIKKISFKNKISNSDGNFKWTQQPQSKPQLITNRKDSSEINSNEAISSSSSNEYQINKSAINKRKNKNRPQIYSSVEFLFPLQEEENKINGRYEGKFKMRNDTRQSHNNFQVSTVPLMRLTK</sequence>
<gene>
    <name evidence="1" type="ORF">MENTE1834_LOCUS1659</name>
</gene>
<dbReference type="Proteomes" id="UP001497535">
    <property type="component" value="Unassembled WGS sequence"/>
</dbReference>
<accession>A0ACB0XNV8</accession>
<keyword evidence="2" id="KW-1185">Reference proteome</keyword>
<reference evidence="1" key="1">
    <citation type="submission" date="2023-11" db="EMBL/GenBank/DDBJ databases">
        <authorList>
            <person name="Poullet M."/>
        </authorList>
    </citation>
    <scope>NUCLEOTIDE SEQUENCE</scope>
    <source>
        <strain evidence="1">E1834</strain>
    </source>
</reference>
<dbReference type="EMBL" id="CAVMJV010000001">
    <property type="protein sequence ID" value="CAK5010572.1"/>
    <property type="molecule type" value="Genomic_DNA"/>
</dbReference>
<proteinExistence type="predicted"/>